<feature type="transmembrane region" description="Helical" evidence="7">
    <location>
        <begin position="321"/>
        <end position="354"/>
    </location>
</feature>
<feature type="transmembrane region" description="Helical" evidence="7">
    <location>
        <begin position="434"/>
        <end position="454"/>
    </location>
</feature>
<comment type="subcellular location">
    <subcellularLocation>
        <location evidence="1">Membrane</location>
        <topology evidence="1">Multi-pass membrane protein</topology>
    </subcellularLocation>
</comment>
<accession>A0A0M2HIS7</accession>
<dbReference type="NCBIfam" id="NF037982">
    <property type="entry name" value="Nramp_1"/>
    <property type="match status" value="1"/>
</dbReference>
<feature type="transmembrane region" description="Helical" evidence="7">
    <location>
        <begin position="111"/>
        <end position="131"/>
    </location>
</feature>
<keyword evidence="5 7" id="KW-0472">Membrane</keyword>
<protein>
    <submittedName>
        <fullName evidence="8">Divalent metal cation transporter MntH</fullName>
    </submittedName>
</protein>
<dbReference type="PANTHER" id="PTHR11706:SF33">
    <property type="entry name" value="NATURAL RESISTANCE-ASSOCIATED MACROPHAGE PROTEIN 2"/>
    <property type="match status" value="1"/>
</dbReference>
<evidence type="ECO:0000256" key="3">
    <source>
        <dbReference type="ARBA" id="ARBA00022692"/>
    </source>
</evidence>
<feature type="transmembrane region" description="Helical" evidence="7">
    <location>
        <begin position="176"/>
        <end position="195"/>
    </location>
</feature>
<keyword evidence="9" id="KW-1185">Reference proteome</keyword>
<dbReference type="EMBL" id="JYJB01000010">
    <property type="protein sequence ID" value="KJL46614.1"/>
    <property type="molecule type" value="Genomic_DNA"/>
</dbReference>
<dbReference type="Proteomes" id="UP000033900">
    <property type="component" value="Unassembled WGS sequence"/>
</dbReference>
<feature type="transmembrane region" description="Helical" evidence="7">
    <location>
        <begin position="275"/>
        <end position="301"/>
    </location>
</feature>
<evidence type="ECO:0000256" key="6">
    <source>
        <dbReference type="SAM" id="MobiDB-lite"/>
    </source>
</evidence>
<dbReference type="GO" id="GO:0034755">
    <property type="term" value="P:iron ion transmembrane transport"/>
    <property type="evidence" value="ECO:0007669"/>
    <property type="project" value="TreeGrafter"/>
</dbReference>
<evidence type="ECO:0000256" key="4">
    <source>
        <dbReference type="ARBA" id="ARBA00022989"/>
    </source>
</evidence>
<evidence type="ECO:0000313" key="8">
    <source>
        <dbReference type="EMBL" id="KJL46614.1"/>
    </source>
</evidence>
<sequence>MSRPIEESQPPASDEQPGVGDGQPDPQRPRNPVVRFLRVLGPGLVTGAADDDPSGVATYSQAGATFSNGLLWTVPLSLPLMMAVQEICDRMALASGDSLGRLIRRRFSKGVGMTVGVLVVALIAANCLNLAADLNAIGQGMQLLHAGPAWLWSIIAGASILVTVMLGSFELIGKIFKWLCLVLLVYVGVLFATHVDWGSVGTGLIGMQFEFTPAYLGLAVGVLGTTISPYMFFWQSAQRVEEMREERRGGDEAPPLDARPAGEARRRLRNGRIDVFTGMAFSVIIMFAIVASSAATLGAHHKTVSSAAEAAKALEPIAGDFAGVLFALGFIGSGMLAVPVLAASGAAGLSALLNKNWGLERSPRKAPFFYVLLGVGMIGGTLLSVADTDPIGLLVLSAIVNGIAAGPFLIILMLISRDREIMGEYRNGKLAATIGWFTTALMCVAGAYGVWYTITGG</sequence>
<dbReference type="PATRIC" id="fig|273678.4.peg.3245"/>
<feature type="transmembrane region" description="Helical" evidence="7">
    <location>
        <begin position="151"/>
        <end position="169"/>
    </location>
</feature>
<organism evidence="8 9">
    <name type="scientific">Microbacterium hydrocarbonoxydans</name>
    <dbReference type="NCBI Taxonomy" id="273678"/>
    <lineage>
        <taxon>Bacteria</taxon>
        <taxon>Bacillati</taxon>
        <taxon>Actinomycetota</taxon>
        <taxon>Actinomycetes</taxon>
        <taxon>Micrococcales</taxon>
        <taxon>Microbacteriaceae</taxon>
        <taxon>Microbacterium</taxon>
    </lineage>
</organism>
<gene>
    <name evidence="8" type="primary">mntH_2</name>
    <name evidence="8" type="ORF">RS84_03253</name>
</gene>
<dbReference type="STRING" id="273678.RS84_03253"/>
<evidence type="ECO:0000256" key="1">
    <source>
        <dbReference type="ARBA" id="ARBA00004141"/>
    </source>
</evidence>
<dbReference type="Pfam" id="PF01566">
    <property type="entry name" value="Nramp"/>
    <property type="match status" value="1"/>
</dbReference>
<evidence type="ECO:0000313" key="9">
    <source>
        <dbReference type="Proteomes" id="UP000033900"/>
    </source>
</evidence>
<keyword evidence="2" id="KW-0813">Transport</keyword>
<reference evidence="8 9" key="1">
    <citation type="submission" date="2015-02" db="EMBL/GenBank/DDBJ databases">
        <title>Draft genome sequences of ten Microbacterium spp. with emphasis on heavy metal contaminated environments.</title>
        <authorList>
            <person name="Corretto E."/>
        </authorList>
    </citation>
    <scope>NUCLEOTIDE SEQUENCE [LARGE SCALE GENOMIC DNA]</scope>
    <source>
        <strain evidence="8 9">SA35</strain>
    </source>
</reference>
<dbReference type="GO" id="GO:0005384">
    <property type="term" value="F:manganese ion transmembrane transporter activity"/>
    <property type="evidence" value="ECO:0007669"/>
    <property type="project" value="TreeGrafter"/>
</dbReference>
<dbReference type="InterPro" id="IPR001046">
    <property type="entry name" value="NRAMP_fam"/>
</dbReference>
<name>A0A0M2HIS7_9MICO</name>
<dbReference type="PANTHER" id="PTHR11706">
    <property type="entry name" value="SOLUTE CARRIER PROTEIN FAMILY 11 MEMBER"/>
    <property type="match status" value="1"/>
</dbReference>
<dbReference type="GO" id="GO:0005886">
    <property type="term" value="C:plasma membrane"/>
    <property type="evidence" value="ECO:0007669"/>
    <property type="project" value="TreeGrafter"/>
</dbReference>
<feature type="transmembrane region" description="Helical" evidence="7">
    <location>
        <begin position="215"/>
        <end position="234"/>
    </location>
</feature>
<feature type="transmembrane region" description="Helical" evidence="7">
    <location>
        <begin position="366"/>
        <end position="385"/>
    </location>
</feature>
<feature type="transmembrane region" description="Helical" evidence="7">
    <location>
        <begin position="391"/>
        <end position="414"/>
    </location>
</feature>
<evidence type="ECO:0000256" key="5">
    <source>
        <dbReference type="ARBA" id="ARBA00023136"/>
    </source>
</evidence>
<proteinExistence type="predicted"/>
<keyword evidence="4 7" id="KW-1133">Transmembrane helix</keyword>
<feature type="region of interest" description="Disordered" evidence="6">
    <location>
        <begin position="1"/>
        <end position="30"/>
    </location>
</feature>
<keyword evidence="3 7" id="KW-0812">Transmembrane</keyword>
<comment type="caution">
    <text evidence="8">The sequence shown here is derived from an EMBL/GenBank/DDBJ whole genome shotgun (WGS) entry which is preliminary data.</text>
</comment>
<evidence type="ECO:0000256" key="2">
    <source>
        <dbReference type="ARBA" id="ARBA00022448"/>
    </source>
</evidence>
<evidence type="ECO:0000256" key="7">
    <source>
        <dbReference type="SAM" id="Phobius"/>
    </source>
</evidence>
<dbReference type="GO" id="GO:0015086">
    <property type="term" value="F:cadmium ion transmembrane transporter activity"/>
    <property type="evidence" value="ECO:0007669"/>
    <property type="project" value="TreeGrafter"/>
</dbReference>
<dbReference type="AlphaFoldDB" id="A0A0M2HIS7"/>